<protein>
    <recommendedName>
        <fullName evidence="1">Protein kinase domain-containing protein</fullName>
    </recommendedName>
</protein>
<dbReference type="PANTHER" id="PTHR24362:SF309">
    <property type="entry name" value="PROTEIN KINASE DOMAIN-CONTAINING PROTEIN"/>
    <property type="match status" value="1"/>
</dbReference>
<dbReference type="Pfam" id="PF07714">
    <property type="entry name" value="PK_Tyr_Ser-Thr"/>
    <property type="match status" value="1"/>
</dbReference>
<sequence length="624" mass="74486">MDLREYIDTYRQIQNTLLEFIDDEENSKDKYSELKKVLTNDYSDKDKFKNIISLISSISDNHHRNSEFFTKIKEIILLLKDEIKRQFTNKEIFKIFKNNKRTLLLLINENILIPDEKIIKKMKSEDMDYLDYLFSSKDDDFLAKQSKGENDNYICELIRKDLIDDFIIYTQKNSIPVNSRIKHSIFESNIFLIGKKPLLIEYAAFYGSIQIFQYLKMNYSELRSDLWLYAIHSKSGDLIQQIESLSIEPKDATFAECFIESIKCHHNDIATYIENTHLEEEWSKIDHVLEIILMNQNYAFYSDDKEKYMKSIPYLLENQYFTLLQKVLNNEFMVGIDGYVKISKTKEYAYESYIVECKSDRKKYVLKISKEYYPSIDEFSKIIECDYPSVLKFRGYSPVDFENEKRPAIIVDYFQHSLRDYIFSRKFDNNETNDYIMILGITIGMRYLHKKGIIHNLFCPLTILIDENLYPIISEFEVSERLLDDEGHAFFPEEHKIYPFLSPEKMESGVSSAASNVFAFHYIVYQIVTKRFHFEGRECMRSRLFEIIERGEFRYLSNVENECIRKLILNCCDMNPDNRMTFDQILEYITNEEFIEGFGYIDIFRVKKYLEIYGDEFKEIINKL</sequence>
<organism evidence="2 3">
    <name type="scientific">Tritrichomonas musculus</name>
    <dbReference type="NCBI Taxonomy" id="1915356"/>
    <lineage>
        <taxon>Eukaryota</taxon>
        <taxon>Metamonada</taxon>
        <taxon>Parabasalia</taxon>
        <taxon>Tritrichomonadida</taxon>
        <taxon>Tritrichomonadidae</taxon>
        <taxon>Tritrichomonas</taxon>
    </lineage>
</organism>
<dbReference type="PROSITE" id="PS50011">
    <property type="entry name" value="PROTEIN_KINASE_DOM"/>
    <property type="match status" value="1"/>
</dbReference>
<dbReference type="InterPro" id="IPR011009">
    <property type="entry name" value="Kinase-like_dom_sf"/>
</dbReference>
<dbReference type="SUPFAM" id="SSF56112">
    <property type="entry name" value="Protein kinase-like (PK-like)"/>
    <property type="match status" value="1"/>
</dbReference>
<reference evidence="2 3" key="1">
    <citation type="submission" date="2024-04" db="EMBL/GenBank/DDBJ databases">
        <title>Tritrichomonas musculus Genome.</title>
        <authorList>
            <person name="Alves-Ferreira E."/>
            <person name="Grigg M."/>
            <person name="Lorenzi H."/>
            <person name="Galac M."/>
        </authorList>
    </citation>
    <scope>NUCLEOTIDE SEQUENCE [LARGE SCALE GENOMIC DNA]</scope>
    <source>
        <strain evidence="2 3">EAF2021</strain>
    </source>
</reference>
<dbReference type="Proteomes" id="UP001470230">
    <property type="component" value="Unassembled WGS sequence"/>
</dbReference>
<evidence type="ECO:0000313" key="3">
    <source>
        <dbReference type="Proteomes" id="UP001470230"/>
    </source>
</evidence>
<proteinExistence type="predicted"/>
<feature type="domain" description="Protein kinase" evidence="1">
    <location>
        <begin position="328"/>
        <end position="595"/>
    </location>
</feature>
<evidence type="ECO:0000259" key="1">
    <source>
        <dbReference type="PROSITE" id="PS50011"/>
    </source>
</evidence>
<dbReference type="Gene3D" id="1.10.510.10">
    <property type="entry name" value="Transferase(Phosphotransferase) domain 1"/>
    <property type="match status" value="1"/>
</dbReference>
<name>A0ABR2ICP4_9EUKA</name>
<dbReference type="InterPro" id="IPR000719">
    <property type="entry name" value="Prot_kinase_dom"/>
</dbReference>
<comment type="caution">
    <text evidence="2">The sequence shown here is derived from an EMBL/GenBank/DDBJ whole genome shotgun (WGS) entry which is preliminary data.</text>
</comment>
<gene>
    <name evidence="2" type="ORF">M9Y10_012483</name>
</gene>
<evidence type="ECO:0000313" key="2">
    <source>
        <dbReference type="EMBL" id="KAK8860804.1"/>
    </source>
</evidence>
<dbReference type="PANTHER" id="PTHR24362">
    <property type="entry name" value="SERINE/THREONINE-PROTEIN KINASE NEK"/>
    <property type="match status" value="1"/>
</dbReference>
<keyword evidence="3" id="KW-1185">Reference proteome</keyword>
<accession>A0ABR2ICP4</accession>
<dbReference type="EMBL" id="JAPFFF010000018">
    <property type="protein sequence ID" value="KAK8860804.1"/>
    <property type="molecule type" value="Genomic_DNA"/>
</dbReference>
<dbReference type="InterPro" id="IPR001245">
    <property type="entry name" value="Ser-Thr/Tyr_kinase_cat_dom"/>
</dbReference>